<evidence type="ECO:0000256" key="1">
    <source>
        <dbReference type="ARBA" id="ARBA00004141"/>
    </source>
</evidence>
<dbReference type="PANTHER" id="PTHR37994:SF3">
    <property type="entry name" value="ER TRANSPORTER 6TM N-TERMINAL DOMAIN-CONTAINING PROTEIN"/>
    <property type="match status" value="1"/>
</dbReference>
<evidence type="ECO:0000259" key="8">
    <source>
        <dbReference type="Pfam" id="PF10337"/>
    </source>
</evidence>
<keyword evidence="2 6" id="KW-0812">Transmembrane</keyword>
<feature type="transmembrane region" description="Helical" evidence="6">
    <location>
        <begin position="682"/>
        <end position="702"/>
    </location>
</feature>
<feature type="transmembrane region" description="Helical" evidence="6">
    <location>
        <begin position="204"/>
        <end position="223"/>
    </location>
</feature>
<feature type="transmembrane region" description="Helical" evidence="6">
    <location>
        <begin position="68"/>
        <end position="100"/>
    </location>
</feature>
<comment type="subcellular location">
    <subcellularLocation>
        <location evidence="1">Membrane</location>
        <topology evidence="1">Multi-pass membrane protein</topology>
    </subcellularLocation>
</comment>
<evidence type="ECO:0000313" key="10">
    <source>
        <dbReference type="EMBL" id="KAH7131329.1"/>
    </source>
</evidence>
<organism evidence="10 11">
    <name type="scientific">Dactylonectria macrodidyma</name>
    <dbReference type="NCBI Taxonomy" id="307937"/>
    <lineage>
        <taxon>Eukaryota</taxon>
        <taxon>Fungi</taxon>
        <taxon>Dikarya</taxon>
        <taxon>Ascomycota</taxon>
        <taxon>Pezizomycotina</taxon>
        <taxon>Sordariomycetes</taxon>
        <taxon>Hypocreomycetidae</taxon>
        <taxon>Hypocreales</taxon>
        <taxon>Nectriaceae</taxon>
        <taxon>Dactylonectria</taxon>
    </lineage>
</organism>
<keyword evidence="11" id="KW-1185">Reference proteome</keyword>
<feature type="transmembrane region" description="Helical" evidence="6">
    <location>
        <begin position="180"/>
        <end position="198"/>
    </location>
</feature>
<evidence type="ECO:0000256" key="2">
    <source>
        <dbReference type="ARBA" id="ARBA00022692"/>
    </source>
</evidence>
<dbReference type="Pfam" id="PF10334">
    <property type="entry name" value="BRE4"/>
    <property type="match status" value="1"/>
</dbReference>
<feature type="transmembrane region" description="Helical" evidence="6">
    <location>
        <begin position="106"/>
        <end position="129"/>
    </location>
</feature>
<dbReference type="OrthoDB" id="2274698at2759"/>
<feature type="transmembrane region" description="Helical" evidence="6">
    <location>
        <begin position="775"/>
        <end position="793"/>
    </location>
</feature>
<name>A0A9P9IUG9_9HYPO</name>
<dbReference type="Pfam" id="PF10337">
    <property type="entry name" value="ArAE_2_N"/>
    <property type="match status" value="1"/>
</dbReference>
<evidence type="ECO:0000259" key="9">
    <source>
        <dbReference type="Pfam" id="PF13515"/>
    </source>
</evidence>
<sequence length="1015" mass="110845">MSGSDREATLGRNGSDEKPKSDSASDDVPETVQNPYFTNAAPSSVRKLPPWLDHFNAKDLKKLFRCSLAVWIMTILIFINPTLKVMGQAAFLGCIVLFIAPPAGIVFVHLIAATSVLLGLTSAWAWGLISMKAALATRPDAEMKARYGELLQIAQNTTNPTQYVQVQILNGYMLDVRVSLTYFFMTGLYLYLVARLRVAVPKLMLLQIMACIVSTIFLTQAPLLPTFRGTIGKVLVLPCAIAEAIAIVCNIFIFPTSSSTQSLDGMRRLLAAMPTFLDACLLGLQHPSLGMSTEVLTGARQKILTGYKQLDPVTKFLPIDFSVGRWSSDDLCTLNDSFRQLIIGFTGLLEVHRHKEVRKAKAKQALDFAQAAEDGTSGNPATGRHQINRAVDFHLKANHPERAELVQKSLKALSSPTEPLVEACKESIEAISEGMLHSNAFKSVGHADMLQRHVATLEKLRECSDTFTSATSGYMFEPSHQIFDDQGVLQVDAGTAPSLTGIMMGLLIKERLTELANKLELLLSKVVELETTRTKLRLWLPTRLRALFGWISATDLTETDTPGADLGDTVMTRVSTVASNVRLPKQPNPNIKSARVELASMKTPNSRKRSGCGRLLLSITRWLGSAEGIYGLRMVVVSLALSIPAVISSTAGFYYREKGMWAVIMAQLALVPYTADVMYGIIVRAIGTIVGGVIGMAAWYIGAGNGPGNPYGEAAIMAVVIVVFMWWRLFSSPALMPAGLMMAVTAYLVVAYSWIDTHNPVYGNPGVGYEVFWRRVVLVFAGFGGTLIVNFLPKPPSANRHYRHLLADSLASVRDQYALFASNWKDPASDLREVVEEEGLGVAEGLLSIAGPIKLTVFEFSSSNFDSNTLSKVCNLCMLLNQCISQILLYTADLTEEQRAWIIPSTGAIRESFIAELMAVLSLVQQTLKSGDPLPAILPTPLFAKAVLVAREPFQEGADTSGKLYNKDSLDDEDSRNYVVILNAFLQMLAALDELVLVLKKAVGETSNIGFLETV</sequence>
<evidence type="ECO:0000256" key="6">
    <source>
        <dbReference type="SAM" id="Phobius"/>
    </source>
</evidence>
<dbReference type="InterPro" id="IPR018820">
    <property type="entry name" value="BRE4-related_DUF2421"/>
</dbReference>
<protein>
    <recommendedName>
        <fullName evidence="12">ER transporter 6TM N-terminal domain-containing protein</fullName>
    </recommendedName>
</protein>
<reference evidence="10" key="1">
    <citation type="journal article" date="2021" name="Nat. Commun.">
        <title>Genetic determinants of endophytism in the Arabidopsis root mycobiome.</title>
        <authorList>
            <person name="Mesny F."/>
            <person name="Miyauchi S."/>
            <person name="Thiergart T."/>
            <person name="Pickel B."/>
            <person name="Atanasova L."/>
            <person name="Karlsson M."/>
            <person name="Huettel B."/>
            <person name="Barry K.W."/>
            <person name="Haridas S."/>
            <person name="Chen C."/>
            <person name="Bauer D."/>
            <person name="Andreopoulos W."/>
            <person name="Pangilinan J."/>
            <person name="LaButti K."/>
            <person name="Riley R."/>
            <person name="Lipzen A."/>
            <person name="Clum A."/>
            <person name="Drula E."/>
            <person name="Henrissat B."/>
            <person name="Kohler A."/>
            <person name="Grigoriev I.V."/>
            <person name="Martin F.M."/>
            <person name="Hacquard S."/>
        </authorList>
    </citation>
    <scope>NUCLEOTIDE SEQUENCE</scope>
    <source>
        <strain evidence="10">MPI-CAGE-AT-0147</strain>
    </source>
</reference>
<dbReference type="InterPro" id="IPR018823">
    <property type="entry name" value="ArAE_2_N"/>
</dbReference>
<keyword evidence="3 6" id="KW-1133">Transmembrane helix</keyword>
<evidence type="ECO:0000256" key="4">
    <source>
        <dbReference type="ARBA" id="ARBA00023136"/>
    </source>
</evidence>
<feature type="transmembrane region" description="Helical" evidence="6">
    <location>
        <begin position="734"/>
        <end position="755"/>
    </location>
</feature>
<proteinExistence type="predicted"/>
<feature type="transmembrane region" description="Helical" evidence="6">
    <location>
        <begin position="235"/>
        <end position="254"/>
    </location>
</feature>
<evidence type="ECO:0000256" key="3">
    <source>
        <dbReference type="ARBA" id="ARBA00022989"/>
    </source>
</evidence>
<evidence type="ECO:0000313" key="11">
    <source>
        <dbReference type="Proteomes" id="UP000738349"/>
    </source>
</evidence>
<feature type="domain" description="Putative ER transporter 6TM N-terminal" evidence="8">
    <location>
        <begin position="48"/>
        <end position="467"/>
    </location>
</feature>
<dbReference type="Pfam" id="PF13515">
    <property type="entry name" value="FUSC_2"/>
    <property type="match status" value="1"/>
</dbReference>
<gene>
    <name evidence="10" type="ORF">EDB81DRAFT_728532</name>
</gene>
<evidence type="ECO:0000256" key="5">
    <source>
        <dbReference type="SAM" id="MobiDB-lite"/>
    </source>
</evidence>
<feature type="region of interest" description="Disordered" evidence="5">
    <location>
        <begin position="1"/>
        <end position="37"/>
    </location>
</feature>
<feature type="transmembrane region" description="Helical" evidence="6">
    <location>
        <begin position="708"/>
        <end position="727"/>
    </location>
</feature>
<dbReference type="PANTHER" id="PTHR37994">
    <property type="entry name" value="ARAE_2_N DOMAIN-CONTAINING PROTEIN-RELATED"/>
    <property type="match status" value="1"/>
</dbReference>
<evidence type="ECO:0008006" key="12">
    <source>
        <dbReference type="Google" id="ProtNLM"/>
    </source>
</evidence>
<accession>A0A9P9IUG9</accession>
<dbReference type="InterPro" id="IPR049453">
    <property type="entry name" value="Memb_transporter_dom"/>
</dbReference>
<keyword evidence="4 6" id="KW-0472">Membrane</keyword>
<feature type="domain" description="DUF2421" evidence="7">
    <location>
        <begin position="793"/>
        <end position="1006"/>
    </location>
</feature>
<feature type="compositionally biased region" description="Basic and acidic residues" evidence="5">
    <location>
        <begin position="1"/>
        <end position="23"/>
    </location>
</feature>
<feature type="transmembrane region" description="Helical" evidence="6">
    <location>
        <begin position="630"/>
        <end position="653"/>
    </location>
</feature>
<feature type="domain" description="Integral membrane bound transporter" evidence="9">
    <location>
        <begin position="651"/>
        <end position="788"/>
    </location>
</feature>
<comment type="caution">
    <text evidence="10">The sequence shown here is derived from an EMBL/GenBank/DDBJ whole genome shotgun (WGS) entry which is preliminary data.</text>
</comment>
<dbReference type="AlphaFoldDB" id="A0A9P9IUG9"/>
<dbReference type="EMBL" id="JAGMUV010000017">
    <property type="protein sequence ID" value="KAH7131329.1"/>
    <property type="molecule type" value="Genomic_DNA"/>
</dbReference>
<evidence type="ECO:0000259" key="7">
    <source>
        <dbReference type="Pfam" id="PF10334"/>
    </source>
</evidence>
<dbReference type="Proteomes" id="UP000738349">
    <property type="component" value="Unassembled WGS sequence"/>
</dbReference>
<dbReference type="GO" id="GO:0016020">
    <property type="term" value="C:membrane"/>
    <property type="evidence" value="ECO:0007669"/>
    <property type="project" value="UniProtKB-SubCell"/>
</dbReference>